<keyword evidence="1" id="KW-0808">Transferase</keyword>
<evidence type="ECO:0000256" key="1">
    <source>
        <dbReference type="ARBA" id="ARBA00022679"/>
    </source>
</evidence>
<dbReference type="Pfam" id="PF00583">
    <property type="entry name" value="Acetyltransf_1"/>
    <property type="match status" value="1"/>
</dbReference>
<name>A0ABR8T2M1_9BACL</name>
<keyword evidence="4" id="KW-1185">Reference proteome</keyword>
<dbReference type="PROSITE" id="PS51186">
    <property type="entry name" value="GNAT"/>
    <property type="match status" value="1"/>
</dbReference>
<accession>A0ABR8T2M1</accession>
<dbReference type="SUPFAM" id="SSF55729">
    <property type="entry name" value="Acyl-CoA N-acyltransferases (Nat)"/>
    <property type="match status" value="1"/>
</dbReference>
<dbReference type="InterPro" id="IPR016181">
    <property type="entry name" value="Acyl_CoA_acyltransferase"/>
</dbReference>
<proteinExistence type="predicted"/>
<dbReference type="PANTHER" id="PTHR13947:SF37">
    <property type="entry name" value="LD18367P"/>
    <property type="match status" value="1"/>
</dbReference>
<dbReference type="RefSeq" id="WP_191801713.1">
    <property type="nucleotide sequence ID" value="NZ_JACSQL010000007.1"/>
</dbReference>
<dbReference type="InterPro" id="IPR050769">
    <property type="entry name" value="NAT_camello-type"/>
</dbReference>
<sequence length="176" mass="20906">MKIQQPYRIRKVQADERDQIVEFMMRVRKEIFPMLTQDELPPDLLNFNEYYMEQDDAAIFAAFFEDGTVIGTIAITPYDGRFQQLDRFYHHSKTAEIVKCYVDPEYRRFGLGSVLFQEALQYCKQTGYETLYLHTHPFLPGAIPFWKSKGFEERLAEDDPIWNTLHMDLQVEQHHG</sequence>
<evidence type="ECO:0000313" key="3">
    <source>
        <dbReference type="EMBL" id="MBD7969554.1"/>
    </source>
</evidence>
<dbReference type="CDD" id="cd04301">
    <property type="entry name" value="NAT_SF"/>
    <property type="match status" value="1"/>
</dbReference>
<comment type="caution">
    <text evidence="3">The sequence shown here is derived from an EMBL/GenBank/DDBJ whole genome shotgun (WGS) entry which is preliminary data.</text>
</comment>
<dbReference type="Gene3D" id="3.40.630.30">
    <property type="match status" value="1"/>
</dbReference>
<dbReference type="InterPro" id="IPR000182">
    <property type="entry name" value="GNAT_dom"/>
</dbReference>
<organism evidence="3 4">
    <name type="scientific">Paenibacillus gallinarum</name>
    <dbReference type="NCBI Taxonomy" id="2762232"/>
    <lineage>
        <taxon>Bacteria</taxon>
        <taxon>Bacillati</taxon>
        <taxon>Bacillota</taxon>
        <taxon>Bacilli</taxon>
        <taxon>Bacillales</taxon>
        <taxon>Paenibacillaceae</taxon>
        <taxon>Paenibacillus</taxon>
    </lineage>
</organism>
<dbReference type="Proteomes" id="UP000608071">
    <property type="component" value="Unassembled WGS sequence"/>
</dbReference>
<evidence type="ECO:0000259" key="2">
    <source>
        <dbReference type="PROSITE" id="PS51186"/>
    </source>
</evidence>
<evidence type="ECO:0000313" key="4">
    <source>
        <dbReference type="Proteomes" id="UP000608071"/>
    </source>
</evidence>
<dbReference type="PANTHER" id="PTHR13947">
    <property type="entry name" value="GNAT FAMILY N-ACETYLTRANSFERASE"/>
    <property type="match status" value="1"/>
</dbReference>
<gene>
    <name evidence="3" type="ORF">H9647_15930</name>
</gene>
<feature type="domain" description="N-acetyltransferase" evidence="2">
    <location>
        <begin position="7"/>
        <end position="172"/>
    </location>
</feature>
<reference evidence="3 4" key="1">
    <citation type="submission" date="2020-08" db="EMBL/GenBank/DDBJ databases">
        <title>A Genomic Blueprint of the Chicken Gut Microbiome.</title>
        <authorList>
            <person name="Gilroy R."/>
            <person name="Ravi A."/>
            <person name="Getino M."/>
            <person name="Pursley I."/>
            <person name="Horton D.L."/>
            <person name="Alikhan N.-F."/>
            <person name="Baker D."/>
            <person name="Gharbi K."/>
            <person name="Hall N."/>
            <person name="Watson M."/>
            <person name="Adriaenssens E.M."/>
            <person name="Foster-Nyarko E."/>
            <person name="Jarju S."/>
            <person name="Secka A."/>
            <person name="Antonio M."/>
            <person name="Oren A."/>
            <person name="Chaudhuri R."/>
            <person name="La Ragione R.M."/>
            <person name="Hildebrand F."/>
            <person name="Pallen M.J."/>
        </authorList>
    </citation>
    <scope>NUCLEOTIDE SEQUENCE [LARGE SCALE GENOMIC DNA]</scope>
    <source>
        <strain evidence="3 4">Sa2BVA9</strain>
    </source>
</reference>
<protein>
    <submittedName>
        <fullName evidence="3">GNAT family N-acetyltransferase</fullName>
    </submittedName>
</protein>
<dbReference type="EMBL" id="JACSQL010000007">
    <property type="protein sequence ID" value="MBD7969554.1"/>
    <property type="molecule type" value="Genomic_DNA"/>
</dbReference>